<comment type="caution">
    <text evidence="2">The sequence shown here is derived from an EMBL/GenBank/DDBJ whole genome shotgun (WGS) entry which is preliminary data.</text>
</comment>
<proteinExistence type="predicted"/>
<keyword evidence="3" id="KW-1185">Reference proteome</keyword>
<evidence type="ECO:0000256" key="1">
    <source>
        <dbReference type="SAM" id="MobiDB-lite"/>
    </source>
</evidence>
<feature type="compositionally biased region" description="Polar residues" evidence="1">
    <location>
        <begin position="78"/>
        <end position="90"/>
    </location>
</feature>
<dbReference type="Proteomes" id="UP000499080">
    <property type="component" value="Unassembled WGS sequence"/>
</dbReference>
<evidence type="ECO:0000313" key="2">
    <source>
        <dbReference type="EMBL" id="GBN36297.1"/>
    </source>
</evidence>
<gene>
    <name evidence="2" type="ORF">AVEN_8071_1</name>
</gene>
<organism evidence="2 3">
    <name type="scientific">Araneus ventricosus</name>
    <name type="common">Orbweaver spider</name>
    <name type="synonym">Epeira ventricosa</name>
    <dbReference type="NCBI Taxonomy" id="182803"/>
    <lineage>
        <taxon>Eukaryota</taxon>
        <taxon>Metazoa</taxon>
        <taxon>Ecdysozoa</taxon>
        <taxon>Arthropoda</taxon>
        <taxon>Chelicerata</taxon>
        <taxon>Arachnida</taxon>
        <taxon>Araneae</taxon>
        <taxon>Araneomorphae</taxon>
        <taxon>Entelegynae</taxon>
        <taxon>Araneoidea</taxon>
        <taxon>Araneidae</taxon>
        <taxon>Araneus</taxon>
    </lineage>
</organism>
<feature type="region of interest" description="Disordered" evidence="1">
    <location>
        <begin position="53"/>
        <end position="91"/>
    </location>
</feature>
<reference evidence="2 3" key="1">
    <citation type="journal article" date="2019" name="Sci. Rep.">
        <title>Orb-weaving spider Araneus ventricosus genome elucidates the spidroin gene catalogue.</title>
        <authorList>
            <person name="Kono N."/>
            <person name="Nakamura H."/>
            <person name="Ohtoshi R."/>
            <person name="Moran D.A.P."/>
            <person name="Shinohara A."/>
            <person name="Yoshida Y."/>
            <person name="Fujiwara M."/>
            <person name="Mori M."/>
            <person name="Tomita M."/>
            <person name="Arakawa K."/>
        </authorList>
    </citation>
    <scope>NUCLEOTIDE SEQUENCE [LARGE SCALE GENOMIC DNA]</scope>
</reference>
<feature type="compositionally biased region" description="Polar residues" evidence="1">
    <location>
        <begin position="61"/>
        <end position="71"/>
    </location>
</feature>
<dbReference type="AlphaFoldDB" id="A0A4Y2NDY6"/>
<protein>
    <submittedName>
        <fullName evidence="2">Uncharacterized protein</fullName>
    </submittedName>
</protein>
<accession>A0A4Y2NDY6</accession>
<evidence type="ECO:0000313" key="3">
    <source>
        <dbReference type="Proteomes" id="UP000499080"/>
    </source>
</evidence>
<sequence>MDQKRGGIWPLCFDSSSTRWSTGFLLEIQSSQAEILALLKAVECRYPPSLNSYSSRHKPASIQQQTKGHNSISRKKSSAVTPWSSPSTGVMGQRKPMLVAY</sequence>
<name>A0A4Y2NDY6_ARAVE</name>
<dbReference type="EMBL" id="BGPR01008815">
    <property type="protein sequence ID" value="GBN36297.1"/>
    <property type="molecule type" value="Genomic_DNA"/>
</dbReference>